<keyword evidence="4" id="KW-1185">Reference proteome</keyword>
<dbReference type="FunFam" id="2.20.100.10:FF:000001">
    <property type="entry name" value="semaphorin-5A isoform X1"/>
    <property type="match status" value="1"/>
</dbReference>
<dbReference type="PROSITE" id="PS50092">
    <property type="entry name" value="TSP1"/>
    <property type="match status" value="2"/>
</dbReference>
<evidence type="ECO:0000256" key="1">
    <source>
        <dbReference type="ARBA" id="ARBA00023157"/>
    </source>
</evidence>
<dbReference type="InterPro" id="IPR036383">
    <property type="entry name" value="TSP1_rpt_sf"/>
</dbReference>
<dbReference type="PANTHER" id="PTHR46534:SF1">
    <property type="entry name" value="IGGFC-BINDING PROTEIN N-TERMINAL DOMAIN-CONTAINING PROTEIN"/>
    <property type="match status" value="1"/>
</dbReference>
<dbReference type="AlphaFoldDB" id="A0A210R3T4"/>
<dbReference type="PANTHER" id="PTHR46534">
    <property type="entry name" value="IGGFC_BINDING DOMAIN-CONTAINING PROTEIN"/>
    <property type="match status" value="1"/>
</dbReference>
<proteinExistence type="predicted"/>
<protein>
    <submittedName>
        <fullName evidence="3">Hemicentin-1</fullName>
    </submittedName>
</protein>
<evidence type="ECO:0000313" key="3">
    <source>
        <dbReference type="EMBL" id="OWF55658.1"/>
    </source>
</evidence>
<feature type="domain" description="IgGFc-binding protein N-terminal" evidence="2">
    <location>
        <begin position="165"/>
        <end position="466"/>
    </location>
</feature>
<comment type="caution">
    <text evidence="3">The sequence shown here is derived from an EMBL/GenBank/DDBJ whole genome shotgun (WGS) entry which is preliminary data.</text>
</comment>
<organism evidence="3 4">
    <name type="scientific">Mizuhopecten yessoensis</name>
    <name type="common">Japanese scallop</name>
    <name type="synonym">Patinopecten yessoensis</name>
    <dbReference type="NCBI Taxonomy" id="6573"/>
    <lineage>
        <taxon>Eukaryota</taxon>
        <taxon>Metazoa</taxon>
        <taxon>Spiralia</taxon>
        <taxon>Lophotrochozoa</taxon>
        <taxon>Mollusca</taxon>
        <taxon>Bivalvia</taxon>
        <taxon>Autobranchia</taxon>
        <taxon>Pteriomorphia</taxon>
        <taxon>Pectinida</taxon>
        <taxon>Pectinoidea</taxon>
        <taxon>Pectinidae</taxon>
        <taxon>Mizuhopecten</taxon>
    </lineage>
</organism>
<dbReference type="Pfam" id="PF00090">
    <property type="entry name" value="TSP_1"/>
    <property type="match status" value="2"/>
</dbReference>
<dbReference type="InterPro" id="IPR000884">
    <property type="entry name" value="TSP1_rpt"/>
</dbReference>
<dbReference type="SUPFAM" id="SSF82895">
    <property type="entry name" value="TSP-1 type 1 repeat"/>
    <property type="match status" value="2"/>
</dbReference>
<dbReference type="OrthoDB" id="10005154at2759"/>
<name>A0A210R3T4_MIZYE</name>
<evidence type="ECO:0000313" key="4">
    <source>
        <dbReference type="Proteomes" id="UP000242188"/>
    </source>
</evidence>
<evidence type="ECO:0000259" key="2">
    <source>
        <dbReference type="Pfam" id="PF17517"/>
    </source>
</evidence>
<dbReference type="PRINTS" id="PR01705">
    <property type="entry name" value="TSP1REPEAT"/>
</dbReference>
<accession>A0A210R3T4</accession>
<dbReference type="Gene3D" id="2.20.100.10">
    <property type="entry name" value="Thrombospondin type-1 (TSP1) repeat"/>
    <property type="match status" value="2"/>
</dbReference>
<gene>
    <name evidence="3" type="ORF">KP79_PYT17894</name>
</gene>
<dbReference type="Pfam" id="PF17517">
    <property type="entry name" value="IgGFc_binding"/>
    <property type="match status" value="1"/>
</dbReference>
<dbReference type="InterPro" id="IPR035234">
    <property type="entry name" value="IgGFc-bd_N"/>
</dbReference>
<reference evidence="3 4" key="1">
    <citation type="journal article" date="2017" name="Nat. Ecol. Evol.">
        <title>Scallop genome provides insights into evolution of bilaterian karyotype and development.</title>
        <authorList>
            <person name="Wang S."/>
            <person name="Zhang J."/>
            <person name="Jiao W."/>
            <person name="Li J."/>
            <person name="Xun X."/>
            <person name="Sun Y."/>
            <person name="Guo X."/>
            <person name="Huan P."/>
            <person name="Dong B."/>
            <person name="Zhang L."/>
            <person name="Hu X."/>
            <person name="Sun X."/>
            <person name="Wang J."/>
            <person name="Zhao C."/>
            <person name="Wang Y."/>
            <person name="Wang D."/>
            <person name="Huang X."/>
            <person name="Wang R."/>
            <person name="Lv J."/>
            <person name="Li Y."/>
            <person name="Zhang Z."/>
            <person name="Liu B."/>
            <person name="Lu W."/>
            <person name="Hui Y."/>
            <person name="Liang J."/>
            <person name="Zhou Z."/>
            <person name="Hou R."/>
            <person name="Li X."/>
            <person name="Liu Y."/>
            <person name="Li H."/>
            <person name="Ning X."/>
            <person name="Lin Y."/>
            <person name="Zhao L."/>
            <person name="Xing Q."/>
            <person name="Dou J."/>
            <person name="Li Y."/>
            <person name="Mao J."/>
            <person name="Guo H."/>
            <person name="Dou H."/>
            <person name="Li T."/>
            <person name="Mu C."/>
            <person name="Jiang W."/>
            <person name="Fu Q."/>
            <person name="Fu X."/>
            <person name="Miao Y."/>
            <person name="Liu J."/>
            <person name="Yu Q."/>
            <person name="Li R."/>
            <person name="Liao H."/>
            <person name="Li X."/>
            <person name="Kong Y."/>
            <person name="Jiang Z."/>
            <person name="Chourrout D."/>
            <person name="Li R."/>
            <person name="Bao Z."/>
        </authorList>
    </citation>
    <scope>NUCLEOTIDE SEQUENCE [LARGE SCALE GENOMIC DNA]</scope>
    <source>
        <strain evidence="3 4">PY_sf001</strain>
    </source>
</reference>
<dbReference type="Proteomes" id="UP000242188">
    <property type="component" value="Unassembled WGS sequence"/>
</dbReference>
<keyword evidence="1" id="KW-1015">Disulfide bond</keyword>
<dbReference type="EMBL" id="NEDP02000540">
    <property type="protein sequence ID" value="OWF55658.1"/>
    <property type="molecule type" value="Genomic_DNA"/>
</dbReference>
<dbReference type="SMART" id="SM00209">
    <property type="entry name" value="TSP1"/>
    <property type="match status" value="2"/>
</dbReference>
<sequence length="666" mass="73245">MTNDKYSSDIEFANNHPLETSVKVKVSHEWEARRGIPRAFLSPSGVRAFRSTCTQDKTCFTVEGIQDNAGSAFMLGFMSTTGTDHDAKLYISNPHSRRVTVRVRSSPKLNIDALYRVDCGTVRTIRLSSAFGAQEGTSIEPKGVLVTSDNEVALSCANVNDDSYDAFLALPTDVLGTHYHADTYYPCGDACQALVVSVHNATKVSITMGSSLGNDTVEYNGTRYATGDTLNVVLNQYEMFQFHSLGDLSGTHIVSNKVISVFSGNKHTSVGSKTSYKTNLVEQLTPVKTWGKTFVLVPTPETYHSSFFRFLASDDSTAVRIRGDCFFNLNMTKAGEVARIEVPLHSNCYGVANRPIQVVKYTQGHYGLVVVDNPSMILIPPTEQFSSTYTYGNAGESRAVYLILILKSEDLDGLRFDGKIFSSSSARIENIMEIKLMIVQVLVSSHQAHTVRHISPNVTFGGTIYGFFYGYVTYGYPIGMRMVAINNPCETTVPEVGDGIDNDCDGMVDEELCGVDSEAADRDNDGLYNEDCVAISKVHGGWSLWSNYSACSRTCFSDEQSYGTQIRQRSCTNPIPACDGKWCVGGSYQSAFCPRHVPCPINGDWTDWTAFSACSVTCSYHGSPIEGRKERTRYCTNPRPQHNGKPCEGSNIERDTCWQTDSCPGK</sequence>